<feature type="region of interest" description="Disordered" evidence="1">
    <location>
        <begin position="1"/>
        <end position="107"/>
    </location>
</feature>
<proteinExistence type="predicted"/>
<evidence type="ECO:0000313" key="2">
    <source>
        <dbReference type="EMBL" id="KAG2576667.1"/>
    </source>
</evidence>
<accession>A0A8T0QU30</accession>
<feature type="region of interest" description="Disordered" evidence="1">
    <location>
        <begin position="171"/>
        <end position="224"/>
    </location>
</feature>
<reference evidence="2" key="1">
    <citation type="submission" date="2020-05" db="EMBL/GenBank/DDBJ databases">
        <title>WGS assembly of Panicum virgatum.</title>
        <authorList>
            <person name="Lovell J.T."/>
            <person name="Jenkins J."/>
            <person name="Shu S."/>
            <person name="Juenger T.E."/>
            <person name="Schmutz J."/>
        </authorList>
    </citation>
    <scope>NUCLEOTIDE SEQUENCE</scope>
    <source>
        <strain evidence="2">AP13</strain>
    </source>
</reference>
<keyword evidence="3" id="KW-1185">Reference proteome</keyword>
<evidence type="ECO:0000313" key="3">
    <source>
        <dbReference type="Proteomes" id="UP000823388"/>
    </source>
</evidence>
<sequence length="239" mass="25928">MPAGHAYRPPSGRHDAFNPVRHGSARLGGPSRAHPLHFPSSSTLAGGRPTHQSPEDGWTRVLRRRGHSSAAPRPGARRLDAHSSRAHQSAATRRSLHSWRRSPPDRSTFASLQAFKRRTTRCCFICLASDHRAASCRDPVQCFSCRHSGHRRLAVRSAGCIGHPRALVVRPRRRPRPAVPPPTSSNFSAPRRPPSSSPRRSPFRAASPLIASFPHPSSSTTPYCGDQVVSAGGPLCQAG</sequence>
<gene>
    <name evidence="2" type="ORF">PVAP13_6NG064470</name>
</gene>
<organism evidence="2 3">
    <name type="scientific">Panicum virgatum</name>
    <name type="common">Blackwell switchgrass</name>
    <dbReference type="NCBI Taxonomy" id="38727"/>
    <lineage>
        <taxon>Eukaryota</taxon>
        <taxon>Viridiplantae</taxon>
        <taxon>Streptophyta</taxon>
        <taxon>Embryophyta</taxon>
        <taxon>Tracheophyta</taxon>
        <taxon>Spermatophyta</taxon>
        <taxon>Magnoliopsida</taxon>
        <taxon>Liliopsida</taxon>
        <taxon>Poales</taxon>
        <taxon>Poaceae</taxon>
        <taxon>PACMAD clade</taxon>
        <taxon>Panicoideae</taxon>
        <taxon>Panicodae</taxon>
        <taxon>Paniceae</taxon>
        <taxon>Panicinae</taxon>
        <taxon>Panicum</taxon>
        <taxon>Panicum sect. Hiantes</taxon>
    </lineage>
</organism>
<dbReference type="EMBL" id="CM029048">
    <property type="protein sequence ID" value="KAG2576667.1"/>
    <property type="molecule type" value="Genomic_DNA"/>
</dbReference>
<feature type="compositionally biased region" description="Low complexity" evidence="1">
    <location>
        <begin position="197"/>
        <end position="208"/>
    </location>
</feature>
<dbReference type="Gene3D" id="4.10.60.10">
    <property type="entry name" value="Zinc finger, CCHC-type"/>
    <property type="match status" value="1"/>
</dbReference>
<protein>
    <submittedName>
        <fullName evidence="2">Uncharacterized protein</fullName>
    </submittedName>
</protein>
<dbReference type="Proteomes" id="UP000823388">
    <property type="component" value="Chromosome 6N"/>
</dbReference>
<comment type="caution">
    <text evidence="2">The sequence shown here is derived from an EMBL/GenBank/DDBJ whole genome shotgun (WGS) entry which is preliminary data.</text>
</comment>
<evidence type="ECO:0000256" key="1">
    <source>
        <dbReference type="SAM" id="MobiDB-lite"/>
    </source>
</evidence>
<dbReference type="AlphaFoldDB" id="A0A8T0QU30"/>
<name>A0A8T0QU30_PANVG</name>